<feature type="transmembrane region" description="Helical" evidence="2">
    <location>
        <begin position="52"/>
        <end position="73"/>
    </location>
</feature>
<proteinExistence type="predicted"/>
<organism evidence="6 7">
    <name type="scientific">Coemansia brasiliensis</name>
    <dbReference type="NCBI Taxonomy" id="2650707"/>
    <lineage>
        <taxon>Eukaryota</taxon>
        <taxon>Fungi</taxon>
        <taxon>Fungi incertae sedis</taxon>
        <taxon>Zoopagomycota</taxon>
        <taxon>Kickxellomycotina</taxon>
        <taxon>Kickxellomycetes</taxon>
        <taxon>Kickxellales</taxon>
        <taxon>Kickxellaceae</taxon>
        <taxon>Coemansia</taxon>
    </lineage>
</organism>
<dbReference type="EMBL" id="JANBUW010000151">
    <property type="protein sequence ID" value="KAJ2848594.1"/>
    <property type="molecule type" value="Genomic_DNA"/>
</dbReference>
<keyword evidence="7" id="KW-1185">Reference proteome</keyword>
<feature type="domain" description="Protein YTP1-like C-terminal" evidence="5">
    <location>
        <begin position="158"/>
        <end position="402"/>
    </location>
</feature>
<feature type="transmembrane region" description="Helical" evidence="2">
    <location>
        <begin position="190"/>
        <end position="209"/>
    </location>
</feature>
<dbReference type="PANTHER" id="PTHR31685">
    <property type="entry name" value="INTEGRAL MEMBRANE PROTEIN (AFU_ORTHOLOGUE AFUA_6G12730)-RELATED"/>
    <property type="match status" value="1"/>
</dbReference>
<evidence type="ECO:0000256" key="1">
    <source>
        <dbReference type="SAM" id="MobiDB-lite"/>
    </source>
</evidence>
<feature type="transmembrane region" description="Helical" evidence="2">
    <location>
        <begin position="115"/>
        <end position="137"/>
    </location>
</feature>
<dbReference type="Pfam" id="PF10348">
    <property type="entry name" value="DUF2427"/>
    <property type="match status" value="1"/>
</dbReference>
<dbReference type="Proteomes" id="UP001139887">
    <property type="component" value="Unassembled WGS sequence"/>
</dbReference>
<keyword evidence="2" id="KW-0812">Transmembrane</keyword>
<feature type="domain" description="DUF2427" evidence="4">
    <location>
        <begin position="47"/>
        <end position="133"/>
    </location>
</feature>
<feature type="transmembrane region" description="Helical" evidence="2">
    <location>
        <begin position="346"/>
        <end position="364"/>
    </location>
</feature>
<keyword evidence="2" id="KW-0472">Membrane</keyword>
<feature type="compositionally biased region" description="Polar residues" evidence="1">
    <location>
        <begin position="432"/>
        <end position="453"/>
    </location>
</feature>
<accession>A0A9W8I5U8</accession>
<name>A0A9W8I5U8_9FUNG</name>
<keyword evidence="2" id="KW-1133">Transmembrane helix</keyword>
<feature type="signal peptide" evidence="3">
    <location>
        <begin position="1"/>
        <end position="24"/>
    </location>
</feature>
<protein>
    <submittedName>
        <fullName evidence="6">Uncharacterized protein</fullName>
    </submittedName>
</protein>
<dbReference type="AlphaFoldDB" id="A0A9W8I5U8"/>
<dbReference type="PANTHER" id="PTHR31685:SF2">
    <property type="entry name" value="PROTEIN YTP1"/>
    <property type="match status" value="1"/>
</dbReference>
<feature type="transmembrane region" description="Helical" evidence="2">
    <location>
        <begin position="284"/>
        <end position="300"/>
    </location>
</feature>
<gene>
    <name evidence="6" type="ORF">IWW36_003205</name>
</gene>
<evidence type="ECO:0000259" key="4">
    <source>
        <dbReference type="Pfam" id="PF10348"/>
    </source>
</evidence>
<dbReference type="OrthoDB" id="4137487at2759"/>
<evidence type="ECO:0000259" key="5">
    <source>
        <dbReference type="Pfam" id="PF10355"/>
    </source>
</evidence>
<feature type="transmembrane region" description="Helical" evidence="2">
    <location>
        <begin position="384"/>
        <end position="407"/>
    </location>
</feature>
<feature type="transmembrane region" description="Helical" evidence="2">
    <location>
        <begin position="254"/>
        <end position="272"/>
    </location>
</feature>
<feature type="transmembrane region" description="Helical" evidence="2">
    <location>
        <begin position="149"/>
        <end position="170"/>
    </location>
</feature>
<comment type="caution">
    <text evidence="6">The sequence shown here is derived from an EMBL/GenBank/DDBJ whole genome shotgun (WGS) entry which is preliminary data.</text>
</comment>
<dbReference type="InterPro" id="IPR018827">
    <property type="entry name" value="YTP1_C"/>
</dbReference>
<sequence length="453" mass="49891">MGVKIALGVMAYAAVMATVASAHGDDDMGAGTMGMLPDDAPFYKWPDEPMSWVLKVHLVLAIFAYIVLLPAGFVMEMANHKYQSLVQLGGALVGFLGIVFGWVHGHIHNAYARYGWFAVSILFVHTALNLCLTLGILKRNPKAQSIYRTMGGLQLLFAYIGMVVGVINYLNLCSQGHLGQCISHFARGSALMMGAMFILVAMRLFGAVVVELRRPIEFYTSIIMITVGLIGTFTEHNFFQSSNTDDESWSHKDLQHTFIGVSWFAGGLLGLLMTWRSHPRNRTPIPAIIFIATGISMIIHQQDLAMSSHTHFMFGASLVSLGFSLICEITLLASGFVKDRDQPAPFQYLPVFFMCASGLFLMGSNRDMVLFLINSHVDVGTYSLMLLSLCFVAMFYFNALVDFYFVLADPPEAKYRALSDAYDETTSDRHSTSSQTSTLNHSASQDLSSANLA</sequence>
<evidence type="ECO:0000256" key="2">
    <source>
        <dbReference type="SAM" id="Phobius"/>
    </source>
</evidence>
<keyword evidence="3" id="KW-0732">Signal</keyword>
<feature type="transmembrane region" description="Helical" evidence="2">
    <location>
        <begin position="216"/>
        <end position="234"/>
    </location>
</feature>
<feature type="region of interest" description="Disordered" evidence="1">
    <location>
        <begin position="426"/>
        <end position="453"/>
    </location>
</feature>
<evidence type="ECO:0000256" key="3">
    <source>
        <dbReference type="SAM" id="SignalP"/>
    </source>
</evidence>
<reference evidence="6" key="1">
    <citation type="submission" date="2022-07" db="EMBL/GenBank/DDBJ databases">
        <title>Phylogenomic reconstructions and comparative analyses of Kickxellomycotina fungi.</title>
        <authorList>
            <person name="Reynolds N.K."/>
            <person name="Stajich J.E."/>
            <person name="Barry K."/>
            <person name="Grigoriev I.V."/>
            <person name="Crous P."/>
            <person name="Smith M.E."/>
        </authorList>
    </citation>
    <scope>NUCLEOTIDE SEQUENCE</scope>
    <source>
        <strain evidence="6">NRRL 1566</strain>
    </source>
</reference>
<evidence type="ECO:0000313" key="6">
    <source>
        <dbReference type="EMBL" id="KAJ2848594.1"/>
    </source>
</evidence>
<feature type="chain" id="PRO_5040894791" evidence="3">
    <location>
        <begin position="25"/>
        <end position="453"/>
    </location>
</feature>
<dbReference type="Pfam" id="PF10355">
    <property type="entry name" value="Ytp1"/>
    <property type="match status" value="1"/>
</dbReference>
<feature type="transmembrane region" description="Helical" evidence="2">
    <location>
        <begin position="85"/>
        <end position="103"/>
    </location>
</feature>
<evidence type="ECO:0000313" key="7">
    <source>
        <dbReference type="Proteomes" id="UP001139887"/>
    </source>
</evidence>
<dbReference type="InterPro" id="IPR018825">
    <property type="entry name" value="DUF2427"/>
</dbReference>
<feature type="transmembrane region" description="Helical" evidence="2">
    <location>
        <begin position="312"/>
        <end position="334"/>
    </location>
</feature>